<reference evidence="1" key="1">
    <citation type="submission" date="2015-08" db="EMBL/GenBank/DDBJ databases">
        <authorList>
            <person name="Babu N.S."/>
            <person name="Beckwith C.J."/>
            <person name="Beseler K.G."/>
            <person name="Brison A."/>
            <person name="Carone J.V."/>
            <person name="Caskin T.P."/>
            <person name="Diamond M."/>
            <person name="Durham M.E."/>
            <person name="Foxe J.M."/>
            <person name="Go M."/>
            <person name="Henderson B.A."/>
            <person name="Jones I.B."/>
            <person name="McGettigan J.A."/>
            <person name="Micheletti S.J."/>
            <person name="Nasrallah M.E."/>
            <person name="Ortiz D."/>
            <person name="Piller C.R."/>
            <person name="Privatt S.R."/>
            <person name="Schneider S.L."/>
            <person name="Sharp S."/>
            <person name="Smith T.C."/>
            <person name="Stanton J.D."/>
            <person name="Ullery H.E."/>
            <person name="Wilson R.J."/>
            <person name="Serrano M.G."/>
            <person name="Buck G."/>
            <person name="Lee V."/>
            <person name="Wang Y."/>
            <person name="Carvalho R."/>
            <person name="Voegtly L."/>
            <person name="Shi R."/>
            <person name="Duckworth R."/>
            <person name="Johnson A."/>
            <person name="Loviza R."/>
            <person name="Walstead R."/>
            <person name="Shah Z."/>
            <person name="Kiflezghi M."/>
            <person name="Wade K."/>
            <person name="Ball S.L."/>
            <person name="Bradley K.W."/>
            <person name="Asai D.J."/>
            <person name="Bowman C.A."/>
            <person name="Russell D.A."/>
            <person name="Pope W.H."/>
            <person name="Jacobs-Sera D."/>
            <person name="Hendrix R.W."/>
            <person name="Hatfull G.F."/>
        </authorList>
    </citation>
    <scope>NUCLEOTIDE SEQUENCE</scope>
</reference>
<protein>
    <submittedName>
        <fullName evidence="1">Uncharacterized protein</fullName>
    </submittedName>
</protein>
<name>A0A2P2BY43_9ZZZZ</name>
<dbReference type="EMBL" id="CZKA01000014">
    <property type="protein sequence ID" value="CUR54661.1"/>
    <property type="molecule type" value="Genomic_DNA"/>
</dbReference>
<proteinExistence type="predicted"/>
<evidence type="ECO:0000313" key="1">
    <source>
        <dbReference type="EMBL" id="CUR54661.1"/>
    </source>
</evidence>
<gene>
    <name evidence="1" type="ORF">NOCA2210011</name>
</gene>
<dbReference type="AlphaFoldDB" id="A0A2P2BY43"/>
<accession>A0A2P2BY43</accession>
<organism evidence="1">
    <name type="scientific">metagenome</name>
    <dbReference type="NCBI Taxonomy" id="256318"/>
    <lineage>
        <taxon>unclassified sequences</taxon>
        <taxon>metagenomes</taxon>
    </lineage>
</organism>
<sequence>MVNLSEHVEHCRVRFMQDALSEATAVYWRRRAAQFEWARPKPGEHHGQATPQQLRERDERLRDEAEACRNRARVALLGGEVW</sequence>